<proteinExistence type="inferred from homology"/>
<evidence type="ECO:0000313" key="12">
    <source>
        <dbReference type="EMBL" id="MEJ8572685.1"/>
    </source>
</evidence>
<keyword evidence="13" id="KW-1185">Reference proteome</keyword>
<sequence length="231" mass="23845">MLDPRDRLIVGLDLPARAAAEELVANLGDAVGIYKIGMQLTFSGGFGLVRDLTDAGKSVFLDMKLLDIPNTVAGAVEAIAATGADFTTIHAYPQAMRAAVSARGDSGLKLLGVTVLTSLDDGDLSEAGYQGDLRDLVLRRAEQAAEIGMDGLICSPKEVAAIRAAVGDALELITPGIRPAGSDAGDQKRAATPSTAIRDGADRVVVARPITRAENPRAVAEAIVEEIGTAA</sequence>
<dbReference type="Gene3D" id="3.20.20.70">
    <property type="entry name" value="Aldolase class I"/>
    <property type="match status" value="1"/>
</dbReference>
<dbReference type="PANTHER" id="PTHR32119:SF2">
    <property type="entry name" value="OROTIDINE 5'-PHOSPHATE DECARBOXYLASE"/>
    <property type="match status" value="1"/>
</dbReference>
<comment type="caution">
    <text evidence="7">Lacks conserved residue(s) required for the propagation of feature annotation.</text>
</comment>
<dbReference type="SMART" id="SM00934">
    <property type="entry name" value="OMPdecase"/>
    <property type="match status" value="1"/>
</dbReference>
<feature type="domain" description="Orotidine 5'-phosphate decarboxylase" evidence="11">
    <location>
        <begin position="7"/>
        <end position="223"/>
    </location>
</feature>
<comment type="caution">
    <text evidence="12">The sequence shown here is derived from an EMBL/GenBank/DDBJ whole genome shotgun (WGS) entry which is preliminary data.</text>
</comment>
<dbReference type="InterPro" id="IPR001754">
    <property type="entry name" value="OMPdeCOase_dom"/>
</dbReference>
<accession>A0AAW9RUW1</accession>
<evidence type="ECO:0000256" key="9">
    <source>
        <dbReference type="PIRSR" id="PIRSR614732-2"/>
    </source>
</evidence>
<dbReference type="HAMAP" id="MF_01200_B">
    <property type="entry name" value="OMPdecase_type1_B"/>
    <property type="match status" value="1"/>
</dbReference>
<evidence type="ECO:0000256" key="3">
    <source>
        <dbReference type="ARBA" id="ARBA00022793"/>
    </source>
</evidence>
<feature type="binding site" evidence="7">
    <location>
        <begin position="62"/>
        <end position="71"/>
    </location>
    <ligand>
        <name>substrate</name>
    </ligand>
</feature>
<evidence type="ECO:0000256" key="6">
    <source>
        <dbReference type="ARBA" id="ARBA00049157"/>
    </source>
</evidence>
<dbReference type="NCBIfam" id="NF001273">
    <property type="entry name" value="PRK00230.1"/>
    <property type="match status" value="1"/>
</dbReference>
<dbReference type="InterPro" id="IPR011060">
    <property type="entry name" value="RibuloseP-bd_barrel"/>
</dbReference>
<evidence type="ECO:0000256" key="5">
    <source>
        <dbReference type="ARBA" id="ARBA00023239"/>
    </source>
</evidence>
<dbReference type="InterPro" id="IPR014732">
    <property type="entry name" value="OMPdecase"/>
</dbReference>
<dbReference type="InterPro" id="IPR047596">
    <property type="entry name" value="OMPdecase_bac"/>
</dbReference>
<feature type="binding site" evidence="7 9">
    <location>
        <position position="208"/>
    </location>
    <ligand>
        <name>substrate</name>
    </ligand>
</feature>
<gene>
    <name evidence="7 12" type="primary">pyrF</name>
    <name evidence="12" type="ORF">V3328_14435</name>
</gene>
<dbReference type="Proteomes" id="UP001378188">
    <property type="component" value="Unassembled WGS sequence"/>
</dbReference>
<dbReference type="EC" id="4.1.1.23" evidence="7"/>
<dbReference type="Pfam" id="PF00215">
    <property type="entry name" value="OMPdecase"/>
    <property type="match status" value="1"/>
</dbReference>
<dbReference type="GO" id="GO:0044205">
    <property type="term" value="P:'de novo' UMP biosynthetic process"/>
    <property type="evidence" value="ECO:0007669"/>
    <property type="project" value="UniProtKB-UniRule"/>
</dbReference>
<comment type="pathway">
    <text evidence="2 7 10">Pyrimidine metabolism; UMP biosynthesis via de novo pathway; UMP from orotate: step 2/2.</text>
</comment>
<evidence type="ECO:0000256" key="1">
    <source>
        <dbReference type="ARBA" id="ARBA00002356"/>
    </source>
</evidence>
<dbReference type="SUPFAM" id="SSF51366">
    <property type="entry name" value="Ribulose-phoshate binding barrel"/>
    <property type="match status" value="1"/>
</dbReference>
<feature type="binding site" evidence="9">
    <location>
        <position position="207"/>
    </location>
    <ligand>
        <name>substrate</name>
    </ligand>
</feature>
<feature type="binding site" evidence="7 9">
    <location>
        <position position="35"/>
    </location>
    <ligand>
        <name>substrate</name>
    </ligand>
</feature>
<dbReference type="PROSITE" id="PS00156">
    <property type="entry name" value="OMPDECASE"/>
    <property type="match status" value="1"/>
</dbReference>
<evidence type="ECO:0000256" key="2">
    <source>
        <dbReference type="ARBA" id="ARBA00004861"/>
    </source>
</evidence>
<evidence type="ECO:0000259" key="11">
    <source>
        <dbReference type="SMART" id="SM00934"/>
    </source>
</evidence>
<dbReference type="EMBL" id="JAZHOF010000005">
    <property type="protein sequence ID" value="MEJ8572685.1"/>
    <property type="molecule type" value="Genomic_DNA"/>
</dbReference>
<dbReference type="PANTHER" id="PTHR32119">
    <property type="entry name" value="OROTIDINE 5'-PHOSPHATE DECARBOXYLASE"/>
    <property type="match status" value="1"/>
</dbReference>
<feature type="binding site" evidence="7 9">
    <location>
        <position position="178"/>
    </location>
    <ligand>
        <name>substrate</name>
    </ligand>
</feature>
<keyword evidence="5 7" id="KW-0456">Lyase</keyword>
<evidence type="ECO:0000256" key="10">
    <source>
        <dbReference type="RuleBase" id="RU000512"/>
    </source>
</evidence>
<feature type="active site" description="For OMPdecase activity" evidence="8">
    <location>
        <position position="67"/>
    </location>
</feature>
<feature type="active site" description="Proton donor" evidence="7">
    <location>
        <position position="64"/>
    </location>
</feature>
<dbReference type="InterPro" id="IPR018089">
    <property type="entry name" value="OMPdecase_AS"/>
</dbReference>
<organism evidence="12 13">
    <name type="scientific">Microbaculum marinum</name>
    <dbReference type="NCBI Taxonomy" id="1764581"/>
    <lineage>
        <taxon>Bacteria</taxon>
        <taxon>Pseudomonadati</taxon>
        <taxon>Pseudomonadota</taxon>
        <taxon>Alphaproteobacteria</taxon>
        <taxon>Hyphomicrobiales</taxon>
        <taxon>Tepidamorphaceae</taxon>
        <taxon>Microbaculum</taxon>
    </lineage>
</organism>
<feature type="active site" description="For OMPdecase activity" evidence="8">
    <location>
        <position position="62"/>
    </location>
</feature>
<dbReference type="CDD" id="cd04725">
    <property type="entry name" value="OMP_decarboxylase_like"/>
    <property type="match status" value="1"/>
</dbReference>
<evidence type="ECO:0000313" key="13">
    <source>
        <dbReference type="Proteomes" id="UP001378188"/>
    </source>
</evidence>
<comment type="function">
    <text evidence="1 7">Catalyzes the decarboxylation of orotidine 5'-monophosphate (OMP) to uridine 5'-monophosphate (UMP).</text>
</comment>
<dbReference type="GO" id="GO:0004590">
    <property type="term" value="F:orotidine-5'-phosphate decarboxylase activity"/>
    <property type="evidence" value="ECO:0007669"/>
    <property type="project" value="UniProtKB-UniRule"/>
</dbReference>
<dbReference type="InterPro" id="IPR013785">
    <property type="entry name" value="Aldolase_TIM"/>
</dbReference>
<dbReference type="AlphaFoldDB" id="A0AAW9RUW1"/>
<reference evidence="12 13" key="1">
    <citation type="submission" date="2024-02" db="EMBL/GenBank/DDBJ databases">
        <title>Genome analysis and characterization of Microbaculum marinisediminis sp. nov., isolated from marine sediment.</title>
        <authorList>
            <person name="Du Z.-J."/>
            <person name="Ye Y.-Q."/>
            <person name="Zhang Z.-R."/>
            <person name="Yuan S.-M."/>
            <person name="Zhang X.-Y."/>
        </authorList>
    </citation>
    <scope>NUCLEOTIDE SEQUENCE [LARGE SCALE GENOMIC DNA]</scope>
    <source>
        <strain evidence="12 13">SDUM1044001</strain>
    </source>
</reference>
<comment type="similarity">
    <text evidence="7">Belongs to the OMP decarboxylase family. Type 1 subfamily.</text>
</comment>
<evidence type="ECO:0000256" key="4">
    <source>
        <dbReference type="ARBA" id="ARBA00022975"/>
    </source>
</evidence>
<comment type="catalytic activity">
    <reaction evidence="6 7 10">
        <text>orotidine 5'-phosphate + H(+) = UMP + CO2</text>
        <dbReference type="Rhea" id="RHEA:11596"/>
        <dbReference type="ChEBI" id="CHEBI:15378"/>
        <dbReference type="ChEBI" id="CHEBI:16526"/>
        <dbReference type="ChEBI" id="CHEBI:57538"/>
        <dbReference type="ChEBI" id="CHEBI:57865"/>
        <dbReference type="EC" id="4.1.1.23"/>
    </reaction>
</comment>
<dbReference type="NCBIfam" id="TIGR01740">
    <property type="entry name" value="pyrF"/>
    <property type="match status" value="1"/>
</dbReference>
<keyword evidence="3 7" id="KW-0210">Decarboxylase</keyword>
<feature type="binding site" evidence="7 9">
    <location>
        <position position="13"/>
    </location>
    <ligand>
        <name>substrate</name>
    </ligand>
</feature>
<dbReference type="GO" id="GO:0006207">
    <property type="term" value="P:'de novo' pyrimidine nucleobase biosynthetic process"/>
    <property type="evidence" value="ECO:0007669"/>
    <property type="project" value="InterPro"/>
</dbReference>
<keyword evidence="4 7" id="KW-0665">Pyrimidine biosynthesis</keyword>
<evidence type="ECO:0000256" key="7">
    <source>
        <dbReference type="HAMAP-Rule" id="MF_01200"/>
    </source>
</evidence>
<dbReference type="RefSeq" id="WP_340330452.1">
    <property type="nucleotide sequence ID" value="NZ_JAZHOF010000005.1"/>
</dbReference>
<feature type="active site" description="For OMPdecase activity" evidence="8">
    <location>
        <position position="64"/>
    </location>
</feature>
<feature type="binding site" evidence="7 9">
    <location>
        <position position="187"/>
    </location>
    <ligand>
        <name>substrate</name>
    </ligand>
</feature>
<feature type="binding site" evidence="7 9">
    <location>
        <position position="117"/>
    </location>
    <ligand>
        <name>substrate</name>
    </ligand>
</feature>
<comment type="subunit">
    <text evidence="7">Homodimer.</text>
</comment>
<evidence type="ECO:0000256" key="8">
    <source>
        <dbReference type="PIRSR" id="PIRSR614732-1"/>
    </source>
</evidence>
<protein>
    <recommendedName>
        <fullName evidence="7">Orotidine 5'-phosphate decarboxylase</fullName>
        <ecNumber evidence="7">4.1.1.23</ecNumber>
    </recommendedName>
    <alternativeName>
        <fullName evidence="7">OMP decarboxylase</fullName>
        <shortName evidence="7">OMPDCase</shortName>
        <shortName evidence="7">OMPdecase</shortName>
    </alternativeName>
</protein>
<dbReference type="GO" id="GO:0005829">
    <property type="term" value="C:cytosol"/>
    <property type="evidence" value="ECO:0007669"/>
    <property type="project" value="TreeGrafter"/>
</dbReference>
<name>A0AAW9RUW1_9HYPH</name>